<keyword evidence="2" id="KW-1185">Reference proteome</keyword>
<name>A0A0M3IDE0_ASCLU</name>
<protein>
    <submittedName>
        <fullName evidence="3">Secreted protein</fullName>
    </submittedName>
</protein>
<dbReference type="AlphaFoldDB" id="A0A0M3IDE0"/>
<dbReference type="WBParaSite" id="ALUE_0001603101-mRNA-1">
    <property type="protein sequence ID" value="ALUE_0001603101-mRNA-1"/>
    <property type="gene ID" value="ALUE_0001603101"/>
</dbReference>
<sequence>MALTMEMCALSIAATILLTPSKSKFFDKSRRRGEELRNLPNKRSEDTV</sequence>
<dbReference type="Proteomes" id="UP000036681">
    <property type="component" value="Unplaced"/>
</dbReference>
<accession>A0A0M3IDE0</accession>
<feature type="region of interest" description="Disordered" evidence="1">
    <location>
        <begin position="29"/>
        <end position="48"/>
    </location>
</feature>
<evidence type="ECO:0000256" key="1">
    <source>
        <dbReference type="SAM" id="MobiDB-lite"/>
    </source>
</evidence>
<proteinExistence type="predicted"/>
<reference evidence="3" key="1">
    <citation type="submission" date="2017-02" db="UniProtKB">
        <authorList>
            <consortium name="WormBaseParasite"/>
        </authorList>
    </citation>
    <scope>IDENTIFICATION</scope>
</reference>
<evidence type="ECO:0000313" key="2">
    <source>
        <dbReference type="Proteomes" id="UP000036681"/>
    </source>
</evidence>
<organism evidence="2 3">
    <name type="scientific">Ascaris lumbricoides</name>
    <name type="common">Giant roundworm</name>
    <dbReference type="NCBI Taxonomy" id="6252"/>
    <lineage>
        <taxon>Eukaryota</taxon>
        <taxon>Metazoa</taxon>
        <taxon>Ecdysozoa</taxon>
        <taxon>Nematoda</taxon>
        <taxon>Chromadorea</taxon>
        <taxon>Rhabditida</taxon>
        <taxon>Spirurina</taxon>
        <taxon>Ascaridomorpha</taxon>
        <taxon>Ascaridoidea</taxon>
        <taxon>Ascarididae</taxon>
        <taxon>Ascaris</taxon>
    </lineage>
</organism>
<evidence type="ECO:0000313" key="3">
    <source>
        <dbReference type="WBParaSite" id="ALUE_0001603101-mRNA-1"/>
    </source>
</evidence>